<dbReference type="EMBL" id="MSDW01000001">
    <property type="protein sequence ID" value="OKY79059.1"/>
    <property type="molecule type" value="Genomic_DNA"/>
</dbReference>
<gene>
    <name evidence="10" type="primary">gap</name>
    <name evidence="15" type="ORF">BTN85_1565</name>
</gene>
<evidence type="ECO:0000256" key="6">
    <source>
        <dbReference type="ARBA" id="ARBA00023027"/>
    </source>
</evidence>
<feature type="binding site" evidence="10">
    <location>
        <begin position="12"/>
        <end position="13"/>
    </location>
    <ligand>
        <name>NAD(+)</name>
        <dbReference type="ChEBI" id="CHEBI:57540"/>
    </ligand>
</feature>
<dbReference type="InterPro" id="IPR036291">
    <property type="entry name" value="NAD(P)-bd_dom_sf"/>
</dbReference>
<dbReference type="HAMAP" id="MF_00559">
    <property type="entry name" value="G3P_dehdrog_arch"/>
    <property type="match status" value="1"/>
</dbReference>
<keyword evidence="7 10" id="KW-0324">Glycolysis</keyword>
<dbReference type="FunCoup" id="A0A1Q6DXF9">
    <property type="interactions" value="123"/>
</dbReference>
<feature type="binding site" evidence="10">
    <location>
        <begin position="140"/>
        <end position="142"/>
    </location>
    <ligand>
        <name>D-glyceraldehyde 3-phosphate</name>
        <dbReference type="ChEBI" id="CHEBI:59776"/>
    </ligand>
</feature>
<dbReference type="GO" id="GO:0051287">
    <property type="term" value="F:NAD binding"/>
    <property type="evidence" value="ECO:0007669"/>
    <property type="project" value="UniProtKB-UniRule"/>
</dbReference>
<dbReference type="CDD" id="cd18127">
    <property type="entry name" value="GAPDH_II_C"/>
    <property type="match status" value="1"/>
</dbReference>
<comment type="catalytic activity">
    <reaction evidence="9 10 12">
        <text>D-glyceraldehyde 3-phosphate + phosphate + NAD(+) = (2R)-3-phospho-glyceroyl phosphate + NADH + H(+)</text>
        <dbReference type="Rhea" id="RHEA:10300"/>
        <dbReference type="ChEBI" id="CHEBI:15378"/>
        <dbReference type="ChEBI" id="CHEBI:43474"/>
        <dbReference type="ChEBI" id="CHEBI:57540"/>
        <dbReference type="ChEBI" id="CHEBI:57604"/>
        <dbReference type="ChEBI" id="CHEBI:57945"/>
        <dbReference type="ChEBI" id="CHEBI:59776"/>
        <dbReference type="EC" id="1.2.1.59"/>
    </reaction>
</comment>
<keyword evidence="16" id="KW-1185">Reference proteome</keyword>
<keyword evidence="6 10" id="KW-0520">NAD</keyword>
<proteinExistence type="inferred from homology"/>
<evidence type="ECO:0000256" key="4">
    <source>
        <dbReference type="ARBA" id="ARBA00022857"/>
    </source>
</evidence>
<dbReference type="Gene3D" id="3.40.50.720">
    <property type="entry name" value="NAD(P)-binding Rossmann-like Domain"/>
    <property type="match status" value="1"/>
</dbReference>
<feature type="region of interest" description="Disordered" evidence="13">
    <location>
        <begin position="321"/>
        <end position="340"/>
    </location>
</feature>
<evidence type="ECO:0000256" key="13">
    <source>
        <dbReference type="SAM" id="MobiDB-lite"/>
    </source>
</evidence>
<reference evidence="15" key="1">
    <citation type="submission" date="2016-12" db="EMBL/GenBank/DDBJ databases">
        <title>Discovery of methanogenic haloarchaea.</title>
        <authorList>
            <person name="Sorokin D.Y."/>
            <person name="Makarova K.S."/>
            <person name="Abbas B."/>
            <person name="Ferrer M."/>
            <person name="Golyshin P.N."/>
        </authorList>
    </citation>
    <scope>NUCLEOTIDE SEQUENCE [LARGE SCALE GENOMIC DNA]</scope>
    <source>
        <strain evidence="15">HMET1</strain>
    </source>
</reference>
<evidence type="ECO:0000256" key="11">
    <source>
        <dbReference type="PIRSR" id="PIRSR000149-1"/>
    </source>
</evidence>
<dbReference type="PROSITE" id="PS00071">
    <property type="entry name" value="GAPDH"/>
    <property type="match status" value="1"/>
</dbReference>
<dbReference type="InterPro" id="IPR006436">
    <property type="entry name" value="Glyceraldehyde-3-P_DH_2_arc"/>
</dbReference>
<dbReference type="NCBIfam" id="NF003251">
    <property type="entry name" value="PRK04207.1"/>
    <property type="match status" value="1"/>
</dbReference>
<evidence type="ECO:0000313" key="16">
    <source>
        <dbReference type="Proteomes" id="UP000185744"/>
    </source>
</evidence>
<evidence type="ECO:0000256" key="2">
    <source>
        <dbReference type="ARBA" id="ARBA00007406"/>
    </source>
</evidence>
<dbReference type="EC" id="1.2.1.59" evidence="10 12"/>
<comment type="subcellular location">
    <subcellularLocation>
        <location evidence="10 12">Cytoplasm</location>
    </subcellularLocation>
</comment>
<dbReference type="SUPFAM" id="SSF55347">
    <property type="entry name" value="Glyceraldehyde-3-phosphate dehydrogenase-like, C-terminal domain"/>
    <property type="match status" value="1"/>
</dbReference>
<dbReference type="InterPro" id="IPR020829">
    <property type="entry name" value="GlycerAld_3-P_DH_cat"/>
</dbReference>
<dbReference type="GO" id="GO:0004365">
    <property type="term" value="F:glyceraldehyde-3-phosphate dehydrogenase (NAD+) (phosphorylating) activity"/>
    <property type="evidence" value="ECO:0007669"/>
    <property type="project" value="UniProtKB-UniRule"/>
</dbReference>
<keyword evidence="5 10" id="KW-0560">Oxidoreductase</keyword>
<comment type="subunit">
    <text evidence="3 10 12">Homotetramer.</text>
</comment>
<dbReference type="InterPro" id="IPR000846">
    <property type="entry name" value="DapB_N"/>
</dbReference>
<evidence type="ECO:0000313" key="15">
    <source>
        <dbReference type="EMBL" id="OKY79059.1"/>
    </source>
</evidence>
<dbReference type="GO" id="GO:0047100">
    <property type="term" value="F:glyceraldehyde-3-phosphate dehydrogenase (NADP+) (phosphorylating) activity"/>
    <property type="evidence" value="ECO:0007669"/>
    <property type="project" value="RHEA"/>
</dbReference>
<dbReference type="InParanoid" id="A0A1Q6DXF9"/>
<dbReference type="Pfam" id="PF02800">
    <property type="entry name" value="Gp_dh_C"/>
    <property type="match status" value="1"/>
</dbReference>
<dbReference type="GO" id="GO:0005737">
    <property type="term" value="C:cytoplasm"/>
    <property type="evidence" value="ECO:0007669"/>
    <property type="project" value="UniProtKB-SubCell"/>
</dbReference>
<feature type="binding site" evidence="10">
    <location>
        <position position="301"/>
    </location>
    <ligand>
        <name>NAD(+)</name>
        <dbReference type="ChEBI" id="CHEBI:57540"/>
    </ligand>
</feature>
<evidence type="ECO:0000256" key="8">
    <source>
        <dbReference type="ARBA" id="ARBA00048067"/>
    </source>
</evidence>
<keyword evidence="4 10" id="KW-0521">NADP</keyword>
<feature type="binding site" evidence="10">
    <location>
        <begin position="194"/>
        <end position="195"/>
    </location>
    <ligand>
        <name>D-glyceraldehyde 3-phosphate</name>
        <dbReference type="ChEBI" id="CHEBI:59776"/>
    </ligand>
</feature>
<dbReference type="CDD" id="cd02278">
    <property type="entry name" value="GAPDH_II_N"/>
    <property type="match status" value="1"/>
</dbReference>
<keyword evidence="10 12" id="KW-0963">Cytoplasm</keyword>
<dbReference type="SUPFAM" id="SSF51735">
    <property type="entry name" value="NAD(P)-binding Rossmann-fold domains"/>
    <property type="match status" value="1"/>
</dbReference>
<dbReference type="GO" id="GO:0050661">
    <property type="term" value="F:NADP binding"/>
    <property type="evidence" value="ECO:0007669"/>
    <property type="project" value="UniProtKB-UniRule"/>
</dbReference>
<dbReference type="InterPro" id="IPR020830">
    <property type="entry name" value="GlycerAld_3-P_DH_AS"/>
</dbReference>
<dbReference type="Gene3D" id="3.30.360.10">
    <property type="entry name" value="Dihydrodipicolinate Reductase, domain 2"/>
    <property type="match status" value="1"/>
</dbReference>
<feature type="binding site" evidence="10">
    <location>
        <position position="111"/>
    </location>
    <ligand>
        <name>NAD(+)</name>
        <dbReference type="ChEBI" id="CHEBI:57540"/>
    </ligand>
</feature>
<dbReference type="GO" id="GO:0009089">
    <property type="term" value="P:lysine biosynthetic process via diaminopimelate"/>
    <property type="evidence" value="ECO:0007669"/>
    <property type="project" value="InterPro"/>
</dbReference>
<dbReference type="InterPro" id="IPR020831">
    <property type="entry name" value="GlycerAld/Erythrose_P_DH"/>
</dbReference>
<accession>A0A1Q6DXF9</accession>
<dbReference type="NCBIfam" id="TIGR01546">
    <property type="entry name" value="GAPDH-II_archae"/>
    <property type="match status" value="1"/>
</dbReference>
<comment type="caution">
    <text evidence="15">The sequence shown here is derived from an EMBL/GenBank/DDBJ whole genome shotgun (WGS) entry which is preliminary data.</text>
</comment>
<evidence type="ECO:0000256" key="1">
    <source>
        <dbReference type="ARBA" id="ARBA00004869"/>
    </source>
</evidence>
<comment type="catalytic activity">
    <reaction evidence="8 10 12">
        <text>D-glyceraldehyde 3-phosphate + phosphate + NADP(+) = (2R)-3-phospho-glyceroyl phosphate + NADPH + H(+)</text>
        <dbReference type="Rhea" id="RHEA:10296"/>
        <dbReference type="ChEBI" id="CHEBI:15378"/>
        <dbReference type="ChEBI" id="CHEBI:43474"/>
        <dbReference type="ChEBI" id="CHEBI:57604"/>
        <dbReference type="ChEBI" id="CHEBI:57783"/>
        <dbReference type="ChEBI" id="CHEBI:58349"/>
        <dbReference type="ChEBI" id="CHEBI:59776"/>
        <dbReference type="EC" id="1.2.1.59"/>
    </reaction>
</comment>
<name>A0A1Q6DXF9_METT1</name>
<evidence type="ECO:0000259" key="14">
    <source>
        <dbReference type="SMART" id="SM00846"/>
    </source>
</evidence>
<feature type="active site" description="Nucleophile" evidence="10 11">
    <location>
        <position position="141"/>
    </location>
</feature>
<evidence type="ECO:0000256" key="7">
    <source>
        <dbReference type="ARBA" id="ARBA00023152"/>
    </source>
</evidence>
<dbReference type="UniPathway" id="UPA00109">
    <property type="reaction ID" value="UER00184"/>
</dbReference>
<comment type="similarity">
    <text evidence="2 10 12">Belongs to the glyceraldehyde-3-phosphate dehydrogenase family.</text>
</comment>
<evidence type="ECO:0000256" key="10">
    <source>
        <dbReference type="HAMAP-Rule" id="MF_00559"/>
    </source>
</evidence>
<dbReference type="Pfam" id="PF01113">
    <property type="entry name" value="DapB_N"/>
    <property type="match status" value="1"/>
</dbReference>
<dbReference type="Proteomes" id="UP000185744">
    <property type="component" value="Unassembled WGS sequence"/>
</dbReference>
<protein>
    <recommendedName>
        <fullName evidence="10 12">Glyceraldehyde-3-phosphate dehydrogenase</fullName>
        <shortName evidence="10">GAPDH</shortName>
        <ecNumber evidence="10 12">1.2.1.59</ecNumber>
    </recommendedName>
    <alternativeName>
        <fullName evidence="10">NAD(P)-dependent glyceraldehyde-3-phosphate dehydrogenase</fullName>
    </alternativeName>
</protein>
<dbReference type="AlphaFoldDB" id="A0A1Q6DXF9"/>
<evidence type="ECO:0000256" key="12">
    <source>
        <dbReference type="RuleBase" id="RU003388"/>
    </source>
</evidence>
<dbReference type="PIRSF" id="PIRSF000149">
    <property type="entry name" value="GAP_DH"/>
    <property type="match status" value="1"/>
</dbReference>
<dbReference type="GO" id="GO:0006096">
    <property type="term" value="P:glycolytic process"/>
    <property type="evidence" value="ECO:0007669"/>
    <property type="project" value="UniProtKB-UniRule"/>
</dbReference>
<evidence type="ECO:0000256" key="3">
    <source>
        <dbReference type="ARBA" id="ARBA00011881"/>
    </source>
</evidence>
<dbReference type="InterPro" id="IPR020828">
    <property type="entry name" value="GlycerAld_3-P_DH_NAD(P)-bd"/>
</dbReference>
<dbReference type="STRING" id="1903181.BTN85_1565"/>
<dbReference type="SMART" id="SM00846">
    <property type="entry name" value="Gp_dh_N"/>
    <property type="match status" value="1"/>
</dbReference>
<comment type="pathway">
    <text evidence="1 10 12">Carbohydrate degradation; glycolysis; pyruvate from D-glyceraldehyde 3-phosphate: step 1/5.</text>
</comment>
<dbReference type="GO" id="GO:0008839">
    <property type="term" value="F:4-hydroxy-tetrahydrodipicolinate reductase"/>
    <property type="evidence" value="ECO:0007669"/>
    <property type="project" value="InterPro"/>
</dbReference>
<evidence type="ECO:0000256" key="5">
    <source>
        <dbReference type="ARBA" id="ARBA00023002"/>
    </source>
</evidence>
<evidence type="ECO:0000256" key="9">
    <source>
        <dbReference type="ARBA" id="ARBA00048853"/>
    </source>
</evidence>
<sequence>MVSKIGINGYGTIGKRVADAIKLQDDMELVGVTKNTPNFEAKLAEKKNYDLYSSTKKRYDKFVEKGYKVEGTLDDLIDKVDLIVDCTPAGIGKRNKKKYEENDVKAIFQGGESHELTDFSFNSSINYEKALGRDYIRVVSCNTTALCRTISRLKNNFQIGKIRATMIRRGGDPDQDDRGPLNAIKPKLEVPSHHGPDVQSVDSEIDIETTAVKVPTTIMHMHSLNVEVSKDITKEKIVSTLRKDPRILLIEKDTGIDSTSKLVELARDEGRKRYDIWEIPIWVKSIEVTEGGIYLFQAVHQESDVVPENIDGIRAMLELENSRGKSKQKTNETLGIGELL</sequence>
<feature type="domain" description="Glyceraldehyde 3-phosphate dehydrogenase NAD(P) binding" evidence="14">
    <location>
        <begin position="3"/>
        <end position="141"/>
    </location>
</feature>
<organism evidence="15 16">
    <name type="scientific">Methanohalarchaeum thermophilum</name>
    <dbReference type="NCBI Taxonomy" id="1903181"/>
    <lineage>
        <taxon>Archaea</taxon>
        <taxon>Methanobacteriati</taxon>
        <taxon>Methanobacteriota</taxon>
        <taxon>Methanonatronarchaeia</taxon>
        <taxon>Methanonatronarchaeales</taxon>
        <taxon>Methanonatronarchaeaceae</taxon>
        <taxon>Candidatus Methanohalarchaeum</taxon>
    </lineage>
</organism>
<feature type="binding site" evidence="10">
    <location>
        <position position="169"/>
    </location>
    <ligand>
        <name>NAD(+)</name>
        <dbReference type="ChEBI" id="CHEBI:57540"/>
    </ligand>
</feature>